<evidence type="ECO:0000256" key="1">
    <source>
        <dbReference type="SAM" id="MobiDB-lite"/>
    </source>
</evidence>
<name>A0A066XC40_COLSU</name>
<dbReference type="AlphaFoldDB" id="A0A066XC40"/>
<dbReference type="HOGENOM" id="CLU_2015132_0_0_1"/>
<keyword evidence="3" id="KW-1185">Reference proteome</keyword>
<dbReference type="EMBL" id="JMSE01000905">
    <property type="protein sequence ID" value="KDN66728.1"/>
    <property type="molecule type" value="Genomic_DNA"/>
</dbReference>
<sequence length="123" mass="12845">MPLFPLSAPTLPRRLVAVAVAVAVANYELVSDLSTLGIFGSLLPWTSTPHPPTSDSPSELGLVLDMGGGDGGNHQRKDGNAVLGASSNPSMHRGSPRTMDVDRQPSAEAIQPRHVLCQVVPVS</sequence>
<evidence type="ECO:0000313" key="2">
    <source>
        <dbReference type="EMBL" id="KDN66728.1"/>
    </source>
</evidence>
<protein>
    <submittedName>
        <fullName evidence="2">Uncharacterized protein</fullName>
    </submittedName>
</protein>
<feature type="compositionally biased region" description="Low complexity" evidence="1">
    <location>
        <begin position="55"/>
        <end position="65"/>
    </location>
</feature>
<gene>
    <name evidence="2" type="ORF">CSUB01_08950</name>
</gene>
<dbReference type="Proteomes" id="UP000027238">
    <property type="component" value="Unassembled WGS sequence"/>
</dbReference>
<evidence type="ECO:0000313" key="3">
    <source>
        <dbReference type="Proteomes" id="UP000027238"/>
    </source>
</evidence>
<dbReference type="OrthoDB" id="10510428at2759"/>
<accession>A0A066XC40</accession>
<proteinExistence type="predicted"/>
<comment type="caution">
    <text evidence="2">The sequence shown here is derived from an EMBL/GenBank/DDBJ whole genome shotgun (WGS) entry which is preliminary data.</text>
</comment>
<organism evidence="2 3">
    <name type="scientific">Colletotrichum sublineola</name>
    <name type="common">Sorghum anthracnose fungus</name>
    <dbReference type="NCBI Taxonomy" id="1173701"/>
    <lineage>
        <taxon>Eukaryota</taxon>
        <taxon>Fungi</taxon>
        <taxon>Dikarya</taxon>
        <taxon>Ascomycota</taxon>
        <taxon>Pezizomycotina</taxon>
        <taxon>Sordariomycetes</taxon>
        <taxon>Hypocreomycetidae</taxon>
        <taxon>Glomerellales</taxon>
        <taxon>Glomerellaceae</taxon>
        <taxon>Colletotrichum</taxon>
        <taxon>Colletotrichum graminicola species complex</taxon>
    </lineage>
</organism>
<feature type="region of interest" description="Disordered" evidence="1">
    <location>
        <begin position="48"/>
        <end position="110"/>
    </location>
</feature>
<reference evidence="3" key="1">
    <citation type="journal article" date="2014" name="Genome Announc.">
        <title>Draft genome sequence of Colletotrichum sublineola, a destructive pathogen of cultivated sorghum.</title>
        <authorList>
            <person name="Baroncelli R."/>
            <person name="Sanz-Martin J.M."/>
            <person name="Rech G.E."/>
            <person name="Sukno S.A."/>
            <person name="Thon M.R."/>
        </authorList>
    </citation>
    <scope>NUCLEOTIDE SEQUENCE [LARGE SCALE GENOMIC DNA]</scope>
    <source>
        <strain evidence="3">TX430BB</strain>
    </source>
</reference>